<evidence type="ECO:0000313" key="5">
    <source>
        <dbReference type="Proteomes" id="UP000660454"/>
    </source>
</evidence>
<sequence length="146" mass="15745">MSKTSDLPRHSVSVTGVVVNDAGCVLAIKRADDGRWVPPGGVLELDETPYEGVVREVYEETGVKVAPDHLVGVYKNMKLGVVTLAIRCRVVEGTAHTSDEASSVRWLTLQEVSALMPEARAVRVTDAMRHDGPFVRVHDGTSVIPG</sequence>
<dbReference type="InterPro" id="IPR020084">
    <property type="entry name" value="NUDIX_hydrolase_CS"/>
</dbReference>
<dbReference type="GO" id="GO:0016787">
    <property type="term" value="F:hydrolase activity"/>
    <property type="evidence" value="ECO:0007669"/>
    <property type="project" value="UniProtKB-KW"/>
</dbReference>
<dbReference type="PANTHER" id="PTHR43736">
    <property type="entry name" value="ADP-RIBOSE PYROPHOSPHATASE"/>
    <property type="match status" value="1"/>
</dbReference>
<dbReference type="EMBL" id="BOOF01000067">
    <property type="protein sequence ID" value="GIH67096.1"/>
    <property type="molecule type" value="Genomic_DNA"/>
</dbReference>
<dbReference type="SUPFAM" id="SSF55811">
    <property type="entry name" value="Nudix"/>
    <property type="match status" value="1"/>
</dbReference>
<reference evidence="4 5" key="1">
    <citation type="submission" date="2021-01" db="EMBL/GenBank/DDBJ databases">
        <title>Whole genome shotgun sequence of Microbispora siamensis NBRC 104113.</title>
        <authorList>
            <person name="Komaki H."/>
            <person name="Tamura T."/>
        </authorList>
    </citation>
    <scope>NUCLEOTIDE SEQUENCE [LARGE SCALE GENOMIC DNA]</scope>
    <source>
        <strain evidence="4 5">NBRC 104113</strain>
    </source>
</reference>
<dbReference type="InterPro" id="IPR015797">
    <property type="entry name" value="NUDIX_hydrolase-like_dom_sf"/>
</dbReference>
<dbReference type="InterPro" id="IPR000086">
    <property type="entry name" value="NUDIX_hydrolase_dom"/>
</dbReference>
<name>A0ABQ4H083_9ACTN</name>
<protein>
    <submittedName>
        <fullName evidence="4">NUDIX hydrolase</fullName>
    </submittedName>
</protein>
<feature type="domain" description="Nudix hydrolase" evidence="3">
    <location>
        <begin position="8"/>
        <end position="130"/>
    </location>
</feature>
<keyword evidence="5" id="KW-1185">Reference proteome</keyword>
<dbReference type="Pfam" id="PF00293">
    <property type="entry name" value="NUDIX"/>
    <property type="match status" value="1"/>
</dbReference>
<dbReference type="Gene3D" id="3.90.79.10">
    <property type="entry name" value="Nucleoside Triphosphate Pyrophosphohydrolase"/>
    <property type="match status" value="1"/>
</dbReference>
<keyword evidence="2 4" id="KW-0378">Hydrolase</keyword>
<dbReference type="PROSITE" id="PS00893">
    <property type="entry name" value="NUDIX_BOX"/>
    <property type="match status" value="1"/>
</dbReference>
<dbReference type="RefSeq" id="WP_239109195.1">
    <property type="nucleotide sequence ID" value="NZ_BOOF01000067.1"/>
</dbReference>
<organism evidence="4 5">
    <name type="scientific">Microbispora siamensis</name>
    <dbReference type="NCBI Taxonomy" id="564413"/>
    <lineage>
        <taxon>Bacteria</taxon>
        <taxon>Bacillati</taxon>
        <taxon>Actinomycetota</taxon>
        <taxon>Actinomycetes</taxon>
        <taxon>Streptosporangiales</taxon>
        <taxon>Streptosporangiaceae</taxon>
        <taxon>Microbispora</taxon>
    </lineage>
</organism>
<evidence type="ECO:0000259" key="3">
    <source>
        <dbReference type="PROSITE" id="PS51462"/>
    </source>
</evidence>
<accession>A0ABQ4H083</accession>
<comment type="similarity">
    <text evidence="1">Belongs to the Nudix hydrolase family.</text>
</comment>
<evidence type="ECO:0000256" key="2">
    <source>
        <dbReference type="ARBA" id="ARBA00022801"/>
    </source>
</evidence>
<comment type="caution">
    <text evidence="4">The sequence shown here is derived from an EMBL/GenBank/DDBJ whole genome shotgun (WGS) entry which is preliminary data.</text>
</comment>
<dbReference type="PANTHER" id="PTHR43736:SF1">
    <property type="entry name" value="DIHYDRONEOPTERIN TRIPHOSPHATE DIPHOSPHATASE"/>
    <property type="match status" value="1"/>
</dbReference>
<evidence type="ECO:0000256" key="1">
    <source>
        <dbReference type="ARBA" id="ARBA00005582"/>
    </source>
</evidence>
<gene>
    <name evidence="4" type="ORF">Msi02_79130</name>
</gene>
<proteinExistence type="inferred from homology"/>
<dbReference type="Proteomes" id="UP000660454">
    <property type="component" value="Unassembled WGS sequence"/>
</dbReference>
<dbReference type="PROSITE" id="PS51462">
    <property type="entry name" value="NUDIX"/>
    <property type="match status" value="1"/>
</dbReference>
<evidence type="ECO:0000313" key="4">
    <source>
        <dbReference type="EMBL" id="GIH67096.1"/>
    </source>
</evidence>